<sequence length="72" mass="8223">MKNKDERFNSIAYLGMGTVLIIILDTAWFSHGGWTPLRMGMYAVMTLLIVTMVVKLVKLFKEGNKESNKDKK</sequence>
<name>A0A7G9S016_9FIRM</name>
<protein>
    <submittedName>
        <fullName evidence="2">Uncharacterized protein</fullName>
    </submittedName>
</protein>
<proteinExistence type="predicted"/>
<dbReference type="Proteomes" id="UP000515928">
    <property type="component" value="Chromosome"/>
</dbReference>
<keyword evidence="1" id="KW-0472">Membrane</keyword>
<gene>
    <name evidence="2" type="ORF">H9L01_02155</name>
</gene>
<evidence type="ECO:0000313" key="3">
    <source>
        <dbReference type="Proteomes" id="UP000515928"/>
    </source>
</evidence>
<dbReference type="EMBL" id="CP060715">
    <property type="protein sequence ID" value="QNN61191.1"/>
    <property type="molecule type" value="Genomic_DNA"/>
</dbReference>
<evidence type="ECO:0000313" key="2">
    <source>
        <dbReference type="EMBL" id="QNN61191.1"/>
    </source>
</evidence>
<reference evidence="2 3" key="1">
    <citation type="submission" date="2020-08" db="EMBL/GenBank/DDBJ databases">
        <title>Genome sequence of Erysipelothrix inopinata DSM 15511T.</title>
        <authorList>
            <person name="Hyun D.-W."/>
            <person name="Bae J.-W."/>
        </authorList>
    </citation>
    <scope>NUCLEOTIDE SEQUENCE [LARGE SCALE GENOMIC DNA]</scope>
    <source>
        <strain evidence="2 3">DSM 15511</strain>
    </source>
</reference>
<evidence type="ECO:0000256" key="1">
    <source>
        <dbReference type="SAM" id="Phobius"/>
    </source>
</evidence>
<dbReference type="RefSeq" id="WP_187534393.1">
    <property type="nucleotide sequence ID" value="NZ_CBCSHU010000001.1"/>
</dbReference>
<feature type="transmembrane region" description="Helical" evidence="1">
    <location>
        <begin position="12"/>
        <end position="29"/>
    </location>
</feature>
<feature type="transmembrane region" description="Helical" evidence="1">
    <location>
        <begin position="41"/>
        <end position="60"/>
    </location>
</feature>
<dbReference type="AlphaFoldDB" id="A0A7G9S016"/>
<accession>A0A7G9S016</accession>
<keyword evidence="1" id="KW-0812">Transmembrane</keyword>
<organism evidence="2 3">
    <name type="scientific">Erysipelothrix inopinata</name>
    <dbReference type="NCBI Taxonomy" id="225084"/>
    <lineage>
        <taxon>Bacteria</taxon>
        <taxon>Bacillati</taxon>
        <taxon>Bacillota</taxon>
        <taxon>Erysipelotrichia</taxon>
        <taxon>Erysipelotrichales</taxon>
        <taxon>Erysipelotrichaceae</taxon>
        <taxon>Erysipelothrix</taxon>
    </lineage>
</organism>
<keyword evidence="1" id="KW-1133">Transmembrane helix</keyword>
<dbReference type="KEGG" id="eio:H9L01_02155"/>
<keyword evidence="3" id="KW-1185">Reference proteome</keyword>